<comment type="caution">
    <text evidence="5">The sequence shown here is derived from an EMBL/GenBank/DDBJ whole genome shotgun (WGS) entry which is preliminary data.</text>
</comment>
<dbReference type="Proteomes" id="UP000034050">
    <property type="component" value="Unassembled WGS sequence"/>
</dbReference>
<feature type="binding site" evidence="3">
    <location>
        <position position="64"/>
    </location>
    <ligand>
        <name>substrate</name>
    </ligand>
</feature>
<dbReference type="CDD" id="cd07067">
    <property type="entry name" value="HP_PGM_like"/>
    <property type="match status" value="1"/>
</dbReference>
<evidence type="ECO:0000256" key="3">
    <source>
        <dbReference type="PIRSR" id="PIRSR613078-2"/>
    </source>
</evidence>
<dbReference type="PANTHER" id="PTHR46517:SF1">
    <property type="entry name" value="FRUCTOSE-2,6-BISPHOSPHATASE TIGAR"/>
    <property type="match status" value="1"/>
</dbReference>
<reference evidence="5 6" key="1">
    <citation type="journal article" date="2015" name="Nature">
        <title>rRNA introns, odd ribosomes, and small enigmatic genomes across a large radiation of phyla.</title>
        <authorList>
            <person name="Brown C.T."/>
            <person name="Hug L.A."/>
            <person name="Thomas B.C."/>
            <person name="Sharon I."/>
            <person name="Castelle C.J."/>
            <person name="Singh A."/>
            <person name="Wilkins M.J."/>
            <person name="Williams K.H."/>
            <person name="Banfield J.F."/>
        </authorList>
    </citation>
    <scope>NUCLEOTIDE SEQUENCE [LARGE SCALE GENOMIC DNA]</scope>
</reference>
<proteinExistence type="predicted"/>
<feature type="binding site" evidence="3">
    <location>
        <begin position="88"/>
        <end position="91"/>
    </location>
    <ligand>
        <name>substrate</name>
    </ligand>
</feature>
<dbReference type="STRING" id="1618446.UV61_C0016G0004"/>
<feature type="active site" description="Proton donor/acceptor" evidence="2">
    <location>
        <position position="88"/>
    </location>
</feature>
<evidence type="ECO:0000256" key="2">
    <source>
        <dbReference type="PIRSR" id="PIRSR613078-1"/>
    </source>
</evidence>
<protein>
    <submittedName>
        <fullName evidence="5">Phosphoglycerate mutase family protein</fullName>
    </submittedName>
</protein>
<evidence type="ECO:0000256" key="4">
    <source>
        <dbReference type="PIRSR" id="PIRSR613078-3"/>
    </source>
</evidence>
<dbReference type="InterPro" id="IPR013078">
    <property type="entry name" value="His_Pase_superF_clade-1"/>
</dbReference>
<dbReference type="InterPro" id="IPR001345">
    <property type="entry name" value="PG/BPGM_mutase_AS"/>
</dbReference>
<dbReference type="SUPFAM" id="SSF53254">
    <property type="entry name" value="Phosphoglycerate mutase-like"/>
    <property type="match status" value="1"/>
</dbReference>
<dbReference type="GO" id="GO:0005829">
    <property type="term" value="C:cytosol"/>
    <property type="evidence" value="ECO:0007669"/>
    <property type="project" value="TreeGrafter"/>
</dbReference>
<dbReference type="SMART" id="SM00855">
    <property type="entry name" value="PGAM"/>
    <property type="match status" value="1"/>
</dbReference>
<dbReference type="GO" id="GO:0043456">
    <property type="term" value="P:regulation of pentose-phosphate shunt"/>
    <property type="evidence" value="ECO:0007669"/>
    <property type="project" value="TreeGrafter"/>
</dbReference>
<dbReference type="Gene3D" id="3.40.50.1240">
    <property type="entry name" value="Phosphoglycerate mutase-like"/>
    <property type="match status" value="1"/>
</dbReference>
<evidence type="ECO:0000313" key="6">
    <source>
        <dbReference type="Proteomes" id="UP000034050"/>
    </source>
</evidence>
<organism evidence="5 6">
    <name type="scientific">Candidatus Gottesmanbacteria bacterium GW2011_GWB1_43_11</name>
    <dbReference type="NCBI Taxonomy" id="1618446"/>
    <lineage>
        <taxon>Bacteria</taxon>
        <taxon>Candidatus Gottesmaniibacteriota</taxon>
    </lineage>
</organism>
<keyword evidence="1" id="KW-0378">Hydrolase</keyword>
<dbReference type="GO" id="GO:0004331">
    <property type="term" value="F:fructose-2,6-bisphosphate 2-phosphatase activity"/>
    <property type="evidence" value="ECO:0007669"/>
    <property type="project" value="TreeGrafter"/>
</dbReference>
<sequence>MHKNTKLTTIYIVRHGETEWNIKGLLQGHGDSPLTQAGEQQAKDIALKLKRIHFDEVFSSDLLRAKRTAETIALDLKIAVKTTQALRERFYGKYEGKPHAVINQDLKKYLEQYKEVSGELLANLKLSPEVESQNEATSRFITFLREIAVGYVGKTILIVSHGGIMRYLLIHLGFGTYKTLPSGSIANTAYIKLTSDGVDFFVKETKGITKKL</sequence>
<accession>A0A0G1CJI1</accession>
<feature type="binding site" evidence="3">
    <location>
        <begin position="14"/>
        <end position="21"/>
    </location>
    <ligand>
        <name>substrate</name>
    </ligand>
</feature>
<dbReference type="PANTHER" id="PTHR46517">
    <property type="entry name" value="FRUCTOSE-2,6-BISPHOSPHATASE TIGAR"/>
    <property type="match status" value="1"/>
</dbReference>
<dbReference type="AlphaFoldDB" id="A0A0G1CJI1"/>
<evidence type="ECO:0000256" key="1">
    <source>
        <dbReference type="ARBA" id="ARBA00022801"/>
    </source>
</evidence>
<evidence type="ECO:0000313" key="5">
    <source>
        <dbReference type="EMBL" id="KKS85632.1"/>
    </source>
</evidence>
<dbReference type="InterPro" id="IPR051695">
    <property type="entry name" value="Phosphoglycerate_Mutase"/>
</dbReference>
<dbReference type="Pfam" id="PF00300">
    <property type="entry name" value="His_Phos_1"/>
    <property type="match status" value="1"/>
</dbReference>
<gene>
    <name evidence="5" type="ORF">UV61_C0016G0004</name>
</gene>
<dbReference type="GO" id="GO:0045820">
    <property type="term" value="P:negative regulation of glycolytic process"/>
    <property type="evidence" value="ECO:0007669"/>
    <property type="project" value="TreeGrafter"/>
</dbReference>
<feature type="active site" description="Tele-phosphohistidine intermediate" evidence="2">
    <location>
        <position position="15"/>
    </location>
</feature>
<dbReference type="PROSITE" id="PS00175">
    <property type="entry name" value="PG_MUTASE"/>
    <property type="match status" value="1"/>
</dbReference>
<dbReference type="InterPro" id="IPR029033">
    <property type="entry name" value="His_PPase_superfam"/>
</dbReference>
<feature type="site" description="Transition state stabilizer" evidence="4">
    <location>
        <position position="161"/>
    </location>
</feature>
<dbReference type="EMBL" id="LCFD01000016">
    <property type="protein sequence ID" value="KKS85632.1"/>
    <property type="molecule type" value="Genomic_DNA"/>
</dbReference>
<name>A0A0G1CJI1_9BACT</name>